<dbReference type="EMBL" id="SIXH01000061">
    <property type="protein sequence ID" value="TBO59895.1"/>
    <property type="molecule type" value="Genomic_DNA"/>
</dbReference>
<keyword evidence="2" id="KW-0255">Endonuclease</keyword>
<dbReference type="Proteomes" id="UP000292452">
    <property type="component" value="Unassembled WGS sequence"/>
</dbReference>
<evidence type="ECO:0000313" key="2">
    <source>
        <dbReference type="EMBL" id="TBO59895.1"/>
    </source>
</evidence>
<dbReference type="AlphaFoldDB" id="A0A4Q9HY01"/>
<keyword evidence="2" id="KW-0378">Hydrolase</keyword>
<dbReference type="Gene3D" id="3.90.75.10">
    <property type="entry name" value="Homing Intron 3 (I-ppo) Encoded Endonuclease, Chain A"/>
    <property type="match status" value="1"/>
</dbReference>
<dbReference type="InterPro" id="IPR044925">
    <property type="entry name" value="His-Me_finger_sf"/>
</dbReference>
<reference evidence="2 3" key="1">
    <citation type="submission" date="2019-02" db="EMBL/GenBank/DDBJ databases">
        <title>Draft Genome Sequence of Streptomyces sp. AM-2504, identified by 16S rRNA comparative analysis as a Streptomyces Kasugaensis strain.</title>
        <authorList>
            <person name="Napolioni V."/>
            <person name="Giuliodori A.M."/>
            <person name="Spurio R."/>
            <person name="Fabbretti A."/>
        </authorList>
    </citation>
    <scope>NUCLEOTIDE SEQUENCE [LARGE SCALE GENOMIC DNA]</scope>
    <source>
        <strain evidence="2 3">AM-2504</strain>
    </source>
</reference>
<dbReference type="InterPro" id="IPR003615">
    <property type="entry name" value="HNH_nuc"/>
</dbReference>
<keyword evidence="2" id="KW-0540">Nuclease</keyword>
<gene>
    <name evidence="2" type="ORF">EYS09_09715</name>
</gene>
<dbReference type="Pfam" id="PF13392">
    <property type="entry name" value="HNH_3"/>
    <property type="match status" value="1"/>
</dbReference>
<feature type="domain" description="HNH nuclease" evidence="1">
    <location>
        <begin position="16"/>
        <end position="59"/>
    </location>
</feature>
<dbReference type="InterPro" id="IPR044930">
    <property type="entry name" value="Homing_endonuclease_His-Me"/>
</dbReference>
<evidence type="ECO:0000259" key="1">
    <source>
        <dbReference type="Pfam" id="PF13392"/>
    </source>
</evidence>
<keyword evidence="3" id="KW-1185">Reference proteome</keyword>
<comment type="caution">
    <text evidence="2">The sequence shown here is derived from an EMBL/GenBank/DDBJ whole genome shotgun (WGS) entry which is preliminary data.</text>
</comment>
<proteinExistence type="predicted"/>
<dbReference type="GO" id="GO:0004519">
    <property type="term" value="F:endonuclease activity"/>
    <property type="evidence" value="ECO:0007669"/>
    <property type="project" value="UniProtKB-KW"/>
</dbReference>
<organism evidence="2 3">
    <name type="scientific">Streptomyces kasugaensis</name>
    <dbReference type="NCBI Taxonomy" id="1946"/>
    <lineage>
        <taxon>Bacteria</taxon>
        <taxon>Bacillati</taxon>
        <taxon>Actinomycetota</taxon>
        <taxon>Actinomycetes</taxon>
        <taxon>Kitasatosporales</taxon>
        <taxon>Streptomycetaceae</taxon>
        <taxon>Streptomyces</taxon>
    </lineage>
</organism>
<accession>A0A4Q9HY01</accession>
<name>A0A4Q9HY01_STRKA</name>
<evidence type="ECO:0000313" key="3">
    <source>
        <dbReference type="Proteomes" id="UP000292452"/>
    </source>
</evidence>
<sequence>MPNGYARISVDGERQYAHRVSYEAFVAPIPDGLVIDHLCRNRGCVNPEHLDAVTQRVNVLRGESPAAARARQVACIHGHQLDATNTYRAANGTRKCRRCRANARERSRRRRQGVLCAAA</sequence>
<dbReference type="SUPFAM" id="SSF54060">
    <property type="entry name" value="His-Me finger endonucleases"/>
    <property type="match status" value="1"/>
</dbReference>
<protein>
    <submittedName>
        <fullName evidence="2">HNH endonuclease</fullName>
    </submittedName>
</protein>